<accession>M2UDJ1</accession>
<sequence length="61" mass="7005">MTAVCQPSRATSYELPAFQLTRSHKRRTRRKNISMSTYTGARDPAPASGYQYTKERNHLES</sequence>
<proteinExistence type="predicted"/>
<reference evidence="2 3" key="1">
    <citation type="journal article" date="2012" name="PLoS Pathog.">
        <title>Diverse lifestyles and strategies of plant pathogenesis encoded in the genomes of eighteen Dothideomycetes fungi.</title>
        <authorList>
            <person name="Ohm R.A."/>
            <person name="Feau N."/>
            <person name="Henrissat B."/>
            <person name="Schoch C.L."/>
            <person name="Horwitz B.A."/>
            <person name="Barry K.W."/>
            <person name="Condon B.J."/>
            <person name="Copeland A.C."/>
            <person name="Dhillon B."/>
            <person name="Glaser F."/>
            <person name="Hesse C.N."/>
            <person name="Kosti I."/>
            <person name="LaButti K."/>
            <person name="Lindquist E.A."/>
            <person name="Lucas S."/>
            <person name="Salamov A.A."/>
            <person name="Bradshaw R.E."/>
            <person name="Ciuffetti L."/>
            <person name="Hamelin R.C."/>
            <person name="Kema G.H.J."/>
            <person name="Lawrence C."/>
            <person name="Scott J.A."/>
            <person name="Spatafora J.W."/>
            <person name="Turgeon B.G."/>
            <person name="de Wit P.J.G.M."/>
            <person name="Zhong S."/>
            <person name="Goodwin S.B."/>
            <person name="Grigoriev I.V."/>
        </authorList>
    </citation>
    <scope>NUCLEOTIDE SEQUENCE [LARGE SCALE GENOMIC DNA]</scope>
    <source>
        <strain evidence="3">C5 / ATCC 48332 / race O</strain>
    </source>
</reference>
<feature type="region of interest" description="Disordered" evidence="1">
    <location>
        <begin position="23"/>
        <end position="61"/>
    </location>
</feature>
<dbReference type="Proteomes" id="UP000016936">
    <property type="component" value="Unassembled WGS sequence"/>
</dbReference>
<dbReference type="HOGENOM" id="CLU_2922466_0_0_1"/>
<organism evidence="2 3">
    <name type="scientific">Cochliobolus heterostrophus (strain C5 / ATCC 48332 / race O)</name>
    <name type="common">Southern corn leaf blight fungus</name>
    <name type="synonym">Bipolaris maydis</name>
    <dbReference type="NCBI Taxonomy" id="701091"/>
    <lineage>
        <taxon>Eukaryota</taxon>
        <taxon>Fungi</taxon>
        <taxon>Dikarya</taxon>
        <taxon>Ascomycota</taxon>
        <taxon>Pezizomycotina</taxon>
        <taxon>Dothideomycetes</taxon>
        <taxon>Pleosporomycetidae</taxon>
        <taxon>Pleosporales</taxon>
        <taxon>Pleosporineae</taxon>
        <taxon>Pleosporaceae</taxon>
        <taxon>Bipolaris</taxon>
    </lineage>
</organism>
<reference evidence="3" key="2">
    <citation type="journal article" date="2013" name="PLoS Genet.">
        <title>Comparative genome structure, secondary metabolite, and effector coding capacity across Cochliobolus pathogens.</title>
        <authorList>
            <person name="Condon B.J."/>
            <person name="Leng Y."/>
            <person name="Wu D."/>
            <person name="Bushley K.E."/>
            <person name="Ohm R.A."/>
            <person name="Otillar R."/>
            <person name="Martin J."/>
            <person name="Schackwitz W."/>
            <person name="Grimwood J."/>
            <person name="MohdZainudin N."/>
            <person name="Xue C."/>
            <person name="Wang R."/>
            <person name="Manning V.A."/>
            <person name="Dhillon B."/>
            <person name="Tu Z.J."/>
            <person name="Steffenson B.J."/>
            <person name="Salamov A."/>
            <person name="Sun H."/>
            <person name="Lowry S."/>
            <person name="LaButti K."/>
            <person name="Han J."/>
            <person name="Copeland A."/>
            <person name="Lindquist E."/>
            <person name="Barry K."/>
            <person name="Schmutz J."/>
            <person name="Baker S.E."/>
            <person name="Ciuffetti L.M."/>
            <person name="Grigoriev I.V."/>
            <person name="Zhong S."/>
            <person name="Turgeon B.G."/>
        </authorList>
    </citation>
    <scope>NUCLEOTIDE SEQUENCE [LARGE SCALE GENOMIC DNA]</scope>
    <source>
        <strain evidence="3">C5 / ATCC 48332 / race O</strain>
    </source>
</reference>
<evidence type="ECO:0000256" key="1">
    <source>
        <dbReference type="SAM" id="MobiDB-lite"/>
    </source>
</evidence>
<protein>
    <submittedName>
        <fullName evidence="2">Uncharacterized protein</fullName>
    </submittedName>
</protein>
<gene>
    <name evidence="2" type="ORF">COCHEDRAFT_1021607</name>
</gene>
<dbReference type="AlphaFoldDB" id="M2UDJ1"/>
<feature type="compositionally biased region" description="Basic residues" evidence="1">
    <location>
        <begin position="23"/>
        <end position="32"/>
    </location>
</feature>
<dbReference type="EMBL" id="KB445576">
    <property type="protein sequence ID" value="EMD91746.1"/>
    <property type="molecule type" value="Genomic_DNA"/>
</dbReference>
<keyword evidence="3" id="KW-1185">Reference proteome</keyword>
<name>M2UDJ1_COCH5</name>
<evidence type="ECO:0000313" key="2">
    <source>
        <dbReference type="EMBL" id="EMD91746.1"/>
    </source>
</evidence>
<evidence type="ECO:0000313" key="3">
    <source>
        <dbReference type="Proteomes" id="UP000016936"/>
    </source>
</evidence>